<evidence type="ECO:0000313" key="4">
    <source>
        <dbReference type="Proteomes" id="UP001225596"/>
    </source>
</evidence>
<name>A0ABU1BJJ0_9BURK</name>
<evidence type="ECO:0000256" key="1">
    <source>
        <dbReference type="SAM" id="SignalP"/>
    </source>
</evidence>
<organism evidence="3 4">
    <name type="scientific">Keguizhuia sedimenti</name>
    <dbReference type="NCBI Taxonomy" id="3064264"/>
    <lineage>
        <taxon>Bacteria</taxon>
        <taxon>Pseudomonadati</taxon>
        <taxon>Pseudomonadota</taxon>
        <taxon>Betaproteobacteria</taxon>
        <taxon>Burkholderiales</taxon>
        <taxon>Oxalobacteraceae</taxon>
        <taxon>Keguizhuia</taxon>
    </lineage>
</organism>
<sequence>MMKNFISLALLFLALSGCAVSEPPPRSQAYDLGPLSRKHAADAPRLPALSVAHIDAPSWLDSTRMFYRLAYANEQQPRQYSGSRWITPPAQLFEQRLKSWIGQEGNMVLSASAGAMRVPVLQIEVDEFTQIFESPAQSAAHVTVRAAVIQNRILIAQQTFTKQVPAPTADAPGGVRALADASDAVIADMMRWLAQLPLKK</sequence>
<dbReference type="Pfam" id="PF03886">
    <property type="entry name" value="ABC_trans_aux"/>
    <property type="match status" value="1"/>
</dbReference>
<evidence type="ECO:0000259" key="2">
    <source>
        <dbReference type="Pfam" id="PF03886"/>
    </source>
</evidence>
<feature type="domain" description="ABC-type transport auxiliary lipoprotein component" evidence="2">
    <location>
        <begin position="30"/>
        <end position="189"/>
    </location>
</feature>
<proteinExistence type="predicted"/>
<keyword evidence="1" id="KW-0732">Signal</keyword>
<keyword evidence="4" id="KW-1185">Reference proteome</keyword>
<feature type="signal peptide" evidence="1">
    <location>
        <begin position="1"/>
        <end position="21"/>
    </location>
</feature>
<dbReference type="Gene3D" id="3.40.50.10610">
    <property type="entry name" value="ABC-type transport auxiliary lipoprotein component"/>
    <property type="match status" value="1"/>
</dbReference>
<reference evidence="3 4" key="1">
    <citation type="submission" date="2023-08" db="EMBL/GenBank/DDBJ databases">
        <title>Oxalobacteraceae gen .nov., isolated from river sludge outside the plant.</title>
        <authorList>
            <person name="Zhao S.Y."/>
        </authorList>
    </citation>
    <scope>NUCLEOTIDE SEQUENCE [LARGE SCALE GENOMIC DNA]</scope>
    <source>
        <strain evidence="3 4">R-40</strain>
    </source>
</reference>
<dbReference type="Proteomes" id="UP001225596">
    <property type="component" value="Unassembled WGS sequence"/>
</dbReference>
<protein>
    <submittedName>
        <fullName evidence="3">ABC-type transport auxiliary lipoprotein family protein</fullName>
    </submittedName>
</protein>
<keyword evidence="3" id="KW-0449">Lipoprotein</keyword>
<comment type="caution">
    <text evidence="3">The sequence shown here is derived from an EMBL/GenBank/DDBJ whole genome shotgun (WGS) entry which is preliminary data.</text>
</comment>
<dbReference type="PROSITE" id="PS51257">
    <property type="entry name" value="PROKAR_LIPOPROTEIN"/>
    <property type="match status" value="1"/>
</dbReference>
<gene>
    <name evidence="3" type="ORF">Q8A64_01970</name>
</gene>
<accession>A0ABU1BJJ0</accession>
<dbReference type="RefSeq" id="WP_338435008.1">
    <property type="nucleotide sequence ID" value="NZ_JAUYVH010000001.1"/>
</dbReference>
<dbReference type="InterPro" id="IPR005586">
    <property type="entry name" value="ABC_trans_aux"/>
</dbReference>
<feature type="chain" id="PRO_5046510285" evidence="1">
    <location>
        <begin position="22"/>
        <end position="200"/>
    </location>
</feature>
<dbReference type="SUPFAM" id="SSF159594">
    <property type="entry name" value="XCC0632-like"/>
    <property type="match status" value="1"/>
</dbReference>
<dbReference type="EMBL" id="JAUYVH010000001">
    <property type="protein sequence ID" value="MDQ9169170.1"/>
    <property type="molecule type" value="Genomic_DNA"/>
</dbReference>
<evidence type="ECO:0000313" key="3">
    <source>
        <dbReference type="EMBL" id="MDQ9169170.1"/>
    </source>
</evidence>